<dbReference type="RefSeq" id="WP_114127364.1">
    <property type="nucleotide sequence ID" value="NZ_QOUI01000009.1"/>
</dbReference>
<dbReference type="InterPro" id="IPR006311">
    <property type="entry name" value="TAT_signal"/>
</dbReference>
<dbReference type="Gene3D" id="2.120.10.30">
    <property type="entry name" value="TolB, C-terminal domain"/>
    <property type="match status" value="1"/>
</dbReference>
<comment type="caution">
    <text evidence="1">The sequence shown here is derived from an EMBL/GenBank/DDBJ whole genome shotgun (WGS) entry which is preliminary data.</text>
</comment>
<accession>A0A367YSE1</accession>
<name>A0A367YSE1_9ACTN</name>
<protein>
    <submittedName>
        <fullName evidence="1">ScyD/ScyE family protein</fullName>
    </submittedName>
</protein>
<organism evidence="1 2">
    <name type="scientific">Desertihabitans brevis</name>
    <dbReference type="NCBI Taxonomy" id="2268447"/>
    <lineage>
        <taxon>Bacteria</taxon>
        <taxon>Bacillati</taxon>
        <taxon>Actinomycetota</taxon>
        <taxon>Actinomycetes</taxon>
        <taxon>Propionibacteriales</taxon>
        <taxon>Propionibacteriaceae</taxon>
        <taxon>Desertihabitans</taxon>
    </lineage>
</organism>
<dbReference type="InterPro" id="IPR048031">
    <property type="entry name" value="ScyD/ScyE-like"/>
</dbReference>
<dbReference type="AlphaFoldDB" id="A0A367YSE1"/>
<dbReference type="Proteomes" id="UP000252770">
    <property type="component" value="Unassembled WGS sequence"/>
</dbReference>
<dbReference type="InterPro" id="IPR011042">
    <property type="entry name" value="6-blade_b-propeller_TolB-like"/>
</dbReference>
<keyword evidence="2" id="KW-1185">Reference proteome</keyword>
<dbReference type="NCBIfam" id="NF033206">
    <property type="entry name" value="ScyE_fam"/>
    <property type="match status" value="1"/>
</dbReference>
<proteinExistence type="predicted"/>
<dbReference type="SUPFAM" id="SSF63829">
    <property type="entry name" value="Calcium-dependent phosphotriesterase"/>
    <property type="match status" value="1"/>
</dbReference>
<reference evidence="1 2" key="1">
    <citation type="submission" date="2018-07" db="EMBL/GenBank/DDBJ databases">
        <title>Desertimonas flava gen. nov. sp. nov.</title>
        <authorList>
            <person name="Liu S."/>
        </authorList>
    </citation>
    <scope>NUCLEOTIDE SEQUENCE [LARGE SCALE GENOMIC DNA]</scope>
    <source>
        <strain evidence="1 2">16Sb5-5</strain>
    </source>
</reference>
<evidence type="ECO:0000313" key="2">
    <source>
        <dbReference type="Proteomes" id="UP000252770"/>
    </source>
</evidence>
<sequence length="380" mass="38836">MPALVPDPATVRRHVLPGALRAGAVGLAVAALTLASAPVPASADRGPRHSDPVTVVAEGLDGPRQISPWGGRLLVAESDSGEVSLVNPSNGRSRVVVDGLATPQGVVEHRGRVYVATGEAGPEAGDAEGSSAVLVARPGREPRVFADLLEHELEENPDGQTQFGPDGAPLDALSNPYFLLEDRRRHGFLLVADAGANAVLAVDGRGRVSTFFVPPTVTTGPCAELPNNNATGVGCDSVPTGLAYGPDGLLHVSALTAEAPGEGRVWVVDSRGRVVRSHTGFTAPTGVAVDHDGTVYVSELLEGAPAGPPPPEADPADIGRIVALAPDGTRSVAEVTMPSGLLHHRGTLWSAAWAIGGFLGRPGAGQVVKVSDDAFTPLAD</sequence>
<dbReference type="PROSITE" id="PS51318">
    <property type="entry name" value="TAT"/>
    <property type="match status" value="1"/>
</dbReference>
<gene>
    <name evidence="1" type="ORF">DT076_14220</name>
</gene>
<dbReference type="EMBL" id="QOUI01000009">
    <property type="protein sequence ID" value="RCK68738.1"/>
    <property type="molecule type" value="Genomic_DNA"/>
</dbReference>
<evidence type="ECO:0000313" key="1">
    <source>
        <dbReference type="EMBL" id="RCK68738.1"/>
    </source>
</evidence>